<dbReference type="AlphaFoldDB" id="A0A9Q1GK53"/>
<sequence length="325" mass="34732">MLGVEEYSQLGHEGVPGSKLGMAQGTFFGSLYLFFRGTPATTRPSINARRLENYGCQPSTCGPAYPSGTSLSNSREHWRWQARPSLFLPLNTRWSMKENPPTGRKGCRPFATRSVAVRSHGQIGAICTLTRGKGGVHWWNPSADLRGGQPQSRPLPLPPKRHTPGGPLGSRRKNRLLSQHELAPPPPRDEECSTEVVATITEQGDGDYTLGSPPSSCSSPSDAPAPASKGLVVSSPVASPSDEGGINSTSRPLRSGPLLFVHKAQVGLKIPVILKFACKGRHDLAEVFEGVEAALLVALLLGLDRISCGLLQLTLQRLLLGLAGL</sequence>
<protein>
    <submittedName>
        <fullName evidence="2">Uncharacterized protein</fullName>
    </submittedName>
</protein>
<evidence type="ECO:0000256" key="1">
    <source>
        <dbReference type="SAM" id="MobiDB-lite"/>
    </source>
</evidence>
<organism evidence="2 3">
    <name type="scientific">Carnegiea gigantea</name>
    <dbReference type="NCBI Taxonomy" id="171969"/>
    <lineage>
        <taxon>Eukaryota</taxon>
        <taxon>Viridiplantae</taxon>
        <taxon>Streptophyta</taxon>
        <taxon>Embryophyta</taxon>
        <taxon>Tracheophyta</taxon>
        <taxon>Spermatophyta</taxon>
        <taxon>Magnoliopsida</taxon>
        <taxon>eudicotyledons</taxon>
        <taxon>Gunneridae</taxon>
        <taxon>Pentapetalae</taxon>
        <taxon>Caryophyllales</taxon>
        <taxon>Cactineae</taxon>
        <taxon>Cactaceae</taxon>
        <taxon>Cactoideae</taxon>
        <taxon>Echinocereeae</taxon>
        <taxon>Carnegiea</taxon>
    </lineage>
</organism>
<feature type="region of interest" description="Disordered" evidence="1">
    <location>
        <begin position="204"/>
        <end position="250"/>
    </location>
</feature>
<name>A0A9Q1GK53_9CARY</name>
<reference evidence="2" key="1">
    <citation type="submission" date="2022-04" db="EMBL/GenBank/DDBJ databases">
        <title>Carnegiea gigantea Genome sequencing and assembly v2.</title>
        <authorList>
            <person name="Copetti D."/>
            <person name="Sanderson M.J."/>
            <person name="Burquez A."/>
            <person name="Wojciechowski M.F."/>
        </authorList>
    </citation>
    <scope>NUCLEOTIDE SEQUENCE</scope>
    <source>
        <strain evidence="2">SGP5-SGP5p</strain>
        <tissue evidence="2">Aerial part</tissue>
    </source>
</reference>
<keyword evidence="3" id="KW-1185">Reference proteome</keyword>
<gene>
    <name evidence="2" type="ORF">Cgig2_029002</name>
</gene>
<proteinExistence type="predicted"/>
<accession>A0A9Q1GK53</accession>
<feature type="compositionally biased region" description="Low complexity" evidence="1">
    <location>
        <begin position="212"/>
        <end position="228"/>
    </location>
</feature>
<comment type="caution">
    <text evidence="2">The sequence shown here is derived from an EMBL/GenBank/DDBJ whole genome shotgun (WGS) entry which is preliminary data.</text>
</comment>
<feature type="region of interest" description="Disordered" evidence="1">
    <location>
        <begin position="141"/>
        <end position="172"/>
    </location>
</feature>
<dbReference type="Proteomes" id="UP001153076">
    <property type="component" value="Unassembled WGS sequence"/>
</dbReference>
<evidence type="ECO:0000313" key="3">
    <source>
        <dbReference type="Proteomes" id="UP001153076"/>
    </source>
</evidence>
<dbReference type="EMBL" id="JAKOGI010003907">
    <property type="protein sequence ID" value="KAJ8420068.1"/>
    <property type="molecule type" value="Genomic_DNA"/>
</dbReference>
<evidence type="ECO:0000313" key="2">
    <source>
        <dbReference type="EMBL" id="KAJ8420068.1"/>
    </source>
</evidence>